<proteinExistence type="predicted"/>
<reference evidence="1 3" key="2">
    <citation type="journal article" date="2015" name="PLoS Pathog.">
        <title>Evolution of genome size and complexity in the rhabdoviridae.</title>
        <authorList>
            <person name="Walker P.J."/>
            <person name="Firth C."/>
            <person name="Widen S.G."/>
            <person name="Blasdell K.R."/>
            <person name="Guzman H."/>
            <person name="Wood T.G."/>
            <person name="Paradkar P.N."/>
            <person name="Holmes E.C."/>
            <person name="Tesh R.B."/>
            <person name="Vasilakis N."/>
        </authorList>
    </citation>
    <scope>NUCLEOTIDE SEQUENCE [LARGE SCALE GENOMIC DNA]</scope>
    <source>
        <strain evidence="1 3">OR1023</strain>
    </source>
</reference>
<gene>
    <name evidence="2" type="primary">N</name>
</gene>
<sequence length="75" mass="8810">MRLKTLGELRLPKCLNAAWDQLANISMMLFKINIVSNIPFIIYEVHELIGYIVYIEFPVQCEDMMYYSLYIQGST</sequence>
<organism evidence="1 3">
    <name type="scientific">Ord River virus</name>
    <dbReference type="NCBI Taxonomy" id="1620895"/>
    <lineage>
        <taxon>Viruses</taxon>
        <taxon>Riboviria</taxon>
        <taxon>Orthornavirae</taxon>
        <taxon>Negarnaviricota</taxon>
        <taxon>Haploviricotina</taxon>
        <taxon>Monjiviricetes</taxon>
        <taxon>Mononegavirales</taxon>
        <taxon>Rhabdoviridae</taxon>
        <taxon>Alpharhabdovirinae</taxon>
        <taxon>Hapavirus</taxon>
        <taxon>Hapavirus ord</taxon>
    </lineage>
</organism>
<dbReference type="OrthoDB" id="39553at10239"/>
<reference evidence="1" key="1">
    <citation type="submission" date="2014-07" db="EMBL/GenBank/DDBJ databases">
        <authorList>
            <person name="Walker P."/>
            <person name="Widen S."/>
            <person name="Firth C."/>
            <person name="Blasdell K."/>
            <person name="Guzman H."/>
            <person name="Wood T."/>
            <person name="Paradkar P."/>
            <person name="Holmes E."/>
            <person name="Tesh R."/>
            <person name="Vasilakis N."/>
        </authorList>
    </citation>
    <scope>NUCLEOTIDE SEQUENCE</scope>
    <source>
        <strain evidence="1">OR1023</strain>
    </source>
</reference>
<evidence type="ECO:0000313" key="2">
    <source>
        <dbReference type="EMBL" id="ASM90782.1"/>
    </source>
</evidence>
<dbReference type="EMBL" id="KM205025">
    <property type="protein sequence ID" value="AJR28604.1"/>
    <property type="molecule type" value="Viral_cRNA"/>
</dbReference>
<evidence type="ECO:0000313" key="1">
    <source>
        <dbReference type="EMBL" id="AJR28604.1"/>
    </source>
</evidence>
<protein>
    <submittedName>
        <fullName evidence="2">Putative U4 protein</fullName>
    </submittedName>
</protein>
<evidence type="ECO:0000313" key="3">
    <source>
        <dbReference type="Proteomes" id="UP000103430"/>
    </source>
</evidence>
<dbReference type="Proteomes" id="UP000103430">
    <property type="component" value="Segment"/>
</dbReference>
<accession>A0A0D3R1N6</accession>
<name>A0A0D3R1N6_9RHAB</name>
<reference evidence="2" key="3">
    <citation type="journal article" date="2017" name="Evol. Bioinform. Online">
        <title>Identification of very small open reading frames in the genomes of Holmes Jungle virus, Ord River virus, and Wongabel virus of the genus Hapavirus, family Rhabdoviridae.</title>
        <authorList>
            <person name="Gubala A."/>
            <person name="Walsh S."/>
            <person name="McAllister J."/>
            <person name="Weir R."/>
            <person name="Davis S."/>
            <person name="Melville L."/>
            <person name="Mitchell I."/>
            <person name="Bulach D."/>
            <person name="Gauci P."/>
            <person name="Skvortsov A."/>
            <person name="Boyle D."/>
        </authorList>
    </citation>
    <scope>NUCLEOTIDE SEQUENCE</scope>
    <source>
        <strain evidence="2">OR1023</strain>
    </source>
</reference>
<keyword evidence="3" id="KW-1185">Reference proteome</keyword>
<dbReference type="EMBL" id="KY421920">
    <property type="protein sequence ID" value="ASM90782.1"/>
    <property type="molecule type" value="Viral_cRNA"/>
</dbReference>